<name>A0ABT8ARD5_9HYPH</name>
<organism evidence="2 3">
    <name type="scientific">Methylobacterium longum</name>
    <dbReference type="NCBI Taxonomy" id="767694"/>
    <lineage>
        <taxon>Bacteria</taxon>
        <taxon>Pseudomonadati</taxon>
        <taxon>Pseudomonadota</taxon>
        <taxon>Alphaproteobacteria</taxon>
        <taxon>Hyphomicrobiales</taxon>
        <taxon>Methylobacteriaceae</taxon>
        <taxon>Methylobacterium</taxon>
    </lineage>
</organism>
<keyword evidence="3" id="KW-1185">Reference proteome</keyword>
<feature type="chain" id="PRO_5046863462" evidence="1">
    <location>
        <begin position="24"/>
        <end position="299"/>
    </location>
</feature>
<keyword evidence="1" id="KW-0732">Signal</keyword>
<dbReference type="RefSeq" id="WP_290355874.1">
    <property type="nucleotide sequence ID" value="NZ_JAUFPT010000046.1"/>
</dbReference>
<evidence type="ECO:0000256" key="1">
    <source>
        <dbReference type="SAM" id="SignalP"/>
    </source>
</evidence>
<sequence length="299" mass="29454">MLFRSVIAGLFACLLSTACLAQADLVTPKDVTDGAVPRMVPFCPVGTTGKYAACSTTNPLPVTGGTGGGGGASTVSGSQEQDVRASATLNVATANAAVTLALNGQGTVGFTFTGLTASGATLTYEQSNDGGTTWTGINEVNAGTGVPAATRTTDGQTRISVSGRTNIRARVSTVGTGTITVATNVSVREGIVTLGSSLPPGGNVIGFASPPPTATFGVAKTTGIGTAAVQVSAADTTNRRTVTNTSALACEIMPAATAYGTGYPLPAGGSFTFDASGRTTTAIFMACASDGGTAAVLNY</sequence>
<dbReference type="Proteomes" id="UP001244297">
    <property type="component" value="Unassembled WGS sequence"/>
</dbReference>
<dbReference type="SUPFAM" id="SSF50939">
    <property type="entry name" value="Sialidases"/>
    <property type="match status" value="1"/>
</dbReference>
<gene>
    <name evidence="2" type="ORF">QWZ18_14405</name>
</gene>
<protein>
    <submittedName>
        <fullName evidence="2">Uncharacterized protein</fullName>
    </submittedName>
</protein>
<dbReference type="PROSITE" id="PS51257">
    <property type="entry name" value="PROKAR_LIPOPROTEIN"/>
    <property type="match status" value="1"/>
</dbReference>
<reference evidence="3" key="1">
    <citation type="journal article" date="2019" name="Int. J. Syst. Evol. Microbiol.">
        <title>The Global Catalogue of Microorganisms (GCM) 10K type strain sequencing project: providing services to taxonomists for standard genome sequencing and annotation.</title>
        <authorList>
            <consortium name="The Broad Institute Genomics Platform"/>
            <consortium name="The Broad Institute Genome Sequencing Center for Infectious Disease"/>
            <person name="Wu L."/>
            <person name="Ma J."/>
        </authorList>
    </citation>
    <scope>NUCLEOTIDE SEQUENCE [LARGE SCALE GENOMIC DNA]</scope>
    <source>
        <strain evidence="3">CECT 7806</strain>
    </source>
</reference>
<comment type="caution">
    <text evidence="2">The sequence shown here is derived from an EMBL/GenBank/DDBJ whole genome shotgun (WGS) entry which is preliminary data.</text>
</comment>
<dbReference type="EMBL" id="JAUFPT010000046">
    <property type="protein sequence ID" value="MDN3571813.1"/>
    <property type="molecule type" value="Genomic_DNA"/>
</dbReference>
<evidence type="ECO:0000313" key="2">
    <source>
        <dbReference type="EMBL" id="MDN3571813.1"/>
    </source>
</evidence>
<feature type="signal peptide" evidence="1">
    <location>
        <begin position="1"/>
        <end position="23"/>
    </location>
</feature>
<evidence type="ECO:0000313" key="3">
    <source>
        <dbReference type="Proteomes" id="UP001244297"/>
    </source>
</evidence>
<accession>A0ABT8ARD5</accession>
<dbReference type="InterPro" id="IPR036278">
    <property type="entry name" value="Sialidase_sf"/>
</dbReference>
<proteinExistence type="predicted"/>